<dbReference type="EMBL" id="LR134406">
    <property type="protein sequence ID" value="VEH71298.1"/>
    <property type="molecule type" value="Genomic_DNA"/>
</dbReference>
<evidence type="ECO:0000256" key="5">
    <source>
        <dbReference type="ARBA" id="ARBA00023136"/>
    </source>
</evidence>
<evidence type="ECO:0000256" key="1">
    <source>
        <dbReference type="ARBA" id="ARBA00004141"/>
    </source>
</evidence>
<keyword evidence="10" id="KW-1185">Reference proteome</keyword>
<dbReference type="InterPro" id="IPR007267">
    <property type="entry name" value="GtrA_DPMS_TM"/>
</dbReference>
<reference evidence="9 10" key="1">
    <citation type="submission" date="2018-12" db="EMBL/GenBank/DDBJ databases">
        <authorList>
            <consortium name="Pathogen Informatics"/>
        </authorList>
    </citation>
    <scope>NUCLEOTIDE SEQUENCE [LARGE SCALE GENOMIC DNA]</scope>
    <source>
        <strain evidence="9 10">NCTC12967</strain>
    </source>
</reference>
<accession>A0A448N1M4</accession>
<dbReference type="Proteomes" id="UP000677180">
    <property type="component" value="Chromosome"/>
</dbReference>
<evidence type="ECO:0000256" key="4">
    <source>
        <dbReference type="ARBA" id="ARBA00022989"/>
    </source>
</evidence>
<gene>
    <name evidence="8" type="ORF">J5A53_02325</name>
    <name evidence="9" type="ORF">NCTC12967_02617</name>
</gene>
<reference evidence="8" key="2">
    <citation type="submission" date="2021-03" db="EMBL/GenBank/DDBJ databases">
        <title>Human Oral Microbial Genomes.</title>
        <authorList>
            <person name="Johnston C.D."/>
            <person name="Chen T."/>
            <person name="Dewhirst F.E."/>
        </authorList>
    </citation>
    <scope>NUCLEOTIDE SEQUENCE</scope>
    <source>
        <strain evidence="8">F0714</strain>
    </source>
</reference>
<feature type="transmembrane region" description="Helical" evidence="6">
    <location>
        <begin position="98"/>
        <end position="120"/>
    </location>
</feature>
<evidence type="ECO:0000313" key="9">
    <source>
        <dbReference type="EMBL" id="VEH71298.1"/>
    </source>
</evidence>
<organism evidence="9 10">
    <name type="scientific">Arachnia propionica</name>
    <dbReference type="NCBI Taxonomy" id="1750"/>
    <lineage>
        <taxon>Bacteria</taxon>
        <taxon>Bacillati</taxon>
        <taxon>Actinomycetota</taxon>
        <taxon>Actinomycetes</taxon>
        <taxon>Propionibacteriales</taxon>
        <taxon>Propionibacteriaceae</taxon>
        <taxon>Arachnia</taxon>
    </lineage>
</organism>
<feature type="domain" description="GtrA/DPMS transmembrane" evidence="7">
    <location>
        <begin position="13"/>
        <end position="126"/>
    </location>
</feature>
<feature type="transmembrane region" description="Helical" evidence="6">
    <location>
        <begin position="74"/>
        <end position="92"/>
    </location>
</feature>
<evidence type="ECO:0000256" key="3">
    <source>
        <dbReference type="ARBA" id="ARBA00022692"/>
    </source>
</evidence>
<protein>
    <submittedName>
        <fullName evidence="8">GtrA family protein</fullName>
    </submittedName>
    <submittedName>
        <fullName evidence="9">GtrA-like protein</fullName>
    </submittedName>
</protein>
<feature type="transmembrane region" description="Helical" evidence="6">
    <location>
        <begin position="44"/>
        <end position="62"/>
    </location>
</feature>
<dbReference type="AlphaFoldDB" id="A0A448N1M4"/>
<evidence type="ECO:0000313" key="10">
    <source>
        <dbReference type="Proteomes" id="UP000273044"/>
    </source>
</evidence>
<sequence>MSISRILNSGALRYLVAGGLAFAFNVLLLNVFREVLGLPTSLSALLAFWASFFFTYSLQRMFAFRSEASVRASLFRYSVLVAFNSVVVAFVVTVCHDVLGLGLGSSQLVATAITTVWNYFAYKHWVYARRSPATGTTGPVEVNAGE</sequence>
<dbReference type="GO" id="GO:0005886">
    <property type="term" value="C:plasma membrane"/>
    <property type="evidence" value="ECO:0007669"/>
    <property type="project" value="TreeGrafter"/>
</dbReference>
<dbReference type="EMBL" id="CP072385">
    <property type="protein sequence ID" value="QUC11559.1"/>
    <property type="molecule type" value="Genomic_DNA"/>
</dbReference>
<evidence type="ECO:0000256" key="6">
    <source>
        <dbReference type="SAM" id="Phobius"/>
    </source>
</evidence>
<dbReference type="PANTHER" id="PTHR38459">
    <property type="entry name" value="PROPHAGE BACTOPRENOL-LINKED GLUCOSE TRANSLOCASE HOMOLOG"/>
    <property type="match status" value="1"/>
</dbReference>
<dbReference type="GeneID" id="64408045"/>
<comment type="similarity">
    <text evidence="2">Belongs to the GtrA family.</text>
</comment>
<dbReference type="GO" id="GO:0000271">
    <property type="term" value="P:polysaccharide biosynthetic process"/>
    <property type="evidence" value="ECO:0007669"/>
    <property type="project" value="InterPro"/>
</dbReference>
<dbReference type="Proteomes" id="UP000273044">
    <property type="component" value="Chromosome"/>
</dbReference>
<keyword evidence="5 6" id="KW-0472">Membrane</keyword>
<feature type="transmembrane region" description="Helical" evidence="6">
    <location>
        <begin position="12"/>
        <end position="32"/>
    </location>
</feature>
<evidence type="ECO:0000256" key="2">
    <source>
        <dbReference type="ARBA" id="ARBA00009399"/>
    </source>
</evidence>
<dbReference type="Pfam" id="PF04138">
    <property type="entry name" value="GtrA_DPMS_TM"/>
    <property type="match status" value="1"/>
</dbReference>
<name>A0A448N1M4_9ACTN</name>
<dbReference type="PANTHER" id="PTHR38459:SF1">
    <property type="entry name" value="PROPHAGE BACTOPRENOL-LINKED GLUCOSE TRANSLOCASE HOMOLOG"/>
    <property type="match status" value="1"/>
</dbReference>
<keyword evidence="3 6" id="KW-0812">Transmembrane</keyword>
<proteinExistence type="inferred from homology"/>
<dbReference type="InterPro" id="IPR051401">
    <property type="entry name" value="GtrA_CellWall_Glycosyl"/>
</dbReference>
<evidence type="ECO:0000259" key="7">
    <source>
        <dbReference type="Pfam" id="PF04138"/>
    </source>
</evidence>
<dbReference type="RefSeq" id="WP_157682482.1">
    <property type="nucleotide sequence ID" value="NZ_CAJZDL010000006.1"/>
</dbReference>
<comment type="subcellular location">
    <subcellularLocation>
        <location evidence="1">Membrane</location>
        <topology evidence="1">Multi-pass membrane protein</topology>
    </subcellularLocation>
</comment>
<keyword evidence="4 6" id="KW-1133">Transmembrane helix</keyword>
<evidence type="ECO:0000313" key="8">
    <source>
        <dbReference type="EMBL" id="QUC11559.1"/>
    </source>
</evidence>